<keyword evidence="2" id="KW-1185">Reference proteome</keyword>
<comment type="caution">
    <text evidence="1">The sequence shown here is derived from an EMBL/GenBank/DDBJ whole genome shotgun (WGS) entry which is preliminary data.</text>
</comment>
<accession>A0ACC0H026</accession>
<organism evidence="1 2">
    <name type="scientific">Camellia lanceoleosa</name>
    <dbReference type="NCBI Taxonomy" id="1840588"/>
    <lineage>
        <taxon>Eukaryota</taxon>
        <taxon>Viridiplantae</taxon>
        <taxon>Streptophyta</taxon>
        <taxon>Embryophyta</taxon>
        <taxon>Tracheophyta</taxon>
        <taxon>Spermatophyta</taxon>
        <taxon>Magnoliopsida</taxon>
        <taxon>eudicotyledons</taxon>
        <taxon>Gunneridae</taxon>
        <taxon>Pentapetalae</taxon>
        <taxon>asterids</taxon>
        <taxon>Ericales</taxon>
        <taxon>Theaceae</taxon>
        <taxon>Camellia</taxon>
    </lineage>
</organism>
<protein>
    <submittedName>
        <fullName evidence="1">Uncharacterized protein</fullName>
    </submittedName>
</protein>
<sequence length="117" mass="12522">MLLCVTKKGAAIRLLSLSLSLSLSLVLGFVFVIIIMSQYNQNQPQVSYAYPAPSSTAAAAEGPYVVPPPVGYPMKDGQSQQPHNSQPLPYKTQSRGDGFWKGCCAALCCCCVLDACF</sequence>
<gene>
    <name evidence="1" type="ORF">LOK49_LG07G02111</name>
</gene>
<dbReference type="Proteomes" id="UP001060215">
    <property type="component" value="Chromosome 7"/>
</dbReference>
<proteinExistence type="predicted"/>
<dbReference type="EMBL" id="CM045764">
    <property type="protein sequence ID" value="KAI8006827.1"/>
    <property type="molecule type" value="Genomic_DNA"/>
</dbReference>
<reference evidence="1 2" key="1">
    <citation type="journal article" date="2022" name="Plant J.">
        <title>Chromosome-level genome of Camellia lanceoleosa provides a valuable resource for understanding genome evolution and self-incompatibility.</title>
        <authorList>
            <person name="Gong W."/>
            <person name="Xiao S."/>
            <person name="Wang L."/>
            <person name="Liao Z."/>
            <person name="Chang Y."/>
            <person name="Mo W."/>
            <person name="Hu G."/>
            <person name="Li W."/>
            <person name="Zhao G."/>
            <person name="Zhu H."/>
            <person name="Hu X."/>
            <person name="Ji K."/>
            <person name="Xiang X."/>
            <person name="Song Q."/>
            <person name="Yuan D."/>
            <person name="Jin S."/>
            <person name="Zhang L."/>
        </authorList>
    </citation>
    <scope>NUCLEOTIDE SEQUENCE [LARGE SCALE GENOMIC DNA]</scope>
    <source>
        <strain evidence="1">SQ_2022a</strain>
    </source>
</reference>
<evidence type="ECO:0000313" key="2">
    <source>
        <dbReference type="Proteomes" id="UP001060215"/>
    </source>
</evidence>
<evidence type="ECO:0000313" key="1">
    <source>
        <dbReference type="EMBL" id="KAI8006827.1"/>
    </source>
</evidence>
<name>A0ACC0H026_9ERIC</name>